<dbReference type="AlphaFoldDB" id="A0A0A9C270"/>
<evidence type="ECO:0000313" key="1">
    <source>
        <dbReference type="EMBL" id="JAD65592.1"/>
    </source>
</evidence>
<sequence length="63" mass="7260">MCRWGLRRRLGLGGGSGRQHSRRSISSIWDEEACLGGQEPKEPHVRPNRLIRTYLRLFQVTAN</sequence>
<dbReference type="EMBL" id="GBRH01232303">
    <property type="protein sequence ID" value="JAD65592.1"/>
    <property type="molecule type" value="Transcribed_RNA"/>
</dbReference>
<organism evidence="1">
    <name type="scientific">Arundo donax</name>
    <name type="common">Giant reed</name>
    <name type="synonym">Donax arundinaceus</name>
    <dbReference type="NCBI Taxonomy" id="35708"/>
    <lineage>
        <taxon>Eukaryota</taxon>
        <taxon>Viridiplantae</taxon>
        <taxon>Streptophyta</taxon>
        <taxon>Embryophyta</taxon>
        <taxon>Tracheophyta</taxon>
        <taxon>Spermatophyta</taxon>
        <taxon>Magnoliopsida</taxon>
        <taxon>Liliopsida</taxon>
        <taxon>Poales</taxon>
        <taxon>Poaceae</taxon>
        <taxon>PACMAD clade</taxon>
        <taxon>Arundinoideae</taxon>
        <taxon>Arundineae</taxon>
        <taxon>Arundo</taxon>
    </lineage>
</organism>
<reference evidence="1" key="1">
    <citation type="submission" date="2014-09" db="EMBL/GenBank/DDBJ databases">
        <authorList>
            <person name="Magalhaes I.L.F."/>
            <person name="Oliveira U."/>
            <person name="Santos F.R."/>
            <person name="Vidigal T.H.D.A."/>
            <person name="Brescovit A.D."/>
            <person name="Santos A.J."/>
        </authorList>
    </citation>
    <scope>NUCLEOTIDE SEQUENCE</scope>
    <source>
        <tissue evidence="1">Shoot tissue taken approximately 20 cm above the soil surface</tissue>
    </source>
</reference>
<reference evidence="1" key="2">
    <citation type="journal article" date="2015" name="Data Brief">
        <title>Shoot transcriptome of the giant reed, Arundo donax.</title>
        <authorList>
            <person name="Barrero R.A."/>
            <person name="Guerrero F.D."/>
            <person name="Moolhuijzen P."/>
            <person name="Goolsby J.A."/>
            <person name="Tidwell J."/>
            <person name="Bellgard S.E."/>
            <person name="Bellgard M.I."/>
        </authorList>
    </citation>
    <scope>NUCLEOTIDE SEQUENCE</scope>
    <source>
        <tissue evidence="1">Shoot tissue taken approximately 20 cm above the soil surface</tissue>
    </source>
</reference>
<proteinExistence type="predicted"/>
<accession>A0A0A9C270</accession>
<name>A0A0A9C270_ARUDO</name>
<protein>
    <submittedName>
        <fullName evidence="1">Uncharacterized protein</fullName>
    </submittedName>
</protein>